<dbReference type="InterPro" id="IPR039418">
    <property type="entry name" value="LexA-like"/>
</dbReference>
<organism evidence="2 3">
    <name type="scientific">Vibrio parahaemolyticus</name>
    <dbReference type="NCBI Taxonomy" id="670"/>
    <lineage>
        <taxon>Bacteria</taxon>
        <taxon>Pseudomonadati</taxon>
        <taxon>Pseudomonadota</taxon>
        <taxon>Gammaproteobacteria</taxon>
        <taxon>Vibrionales</taxon>
        <taxon>Vibrionaceae</taxon>
        <taxon>Vibrio</taxon>
    </lineage>
</organism>
<dbReference type="InterPro" id="IPR050077">
    <property type="entry name" value="LexA_repressor"/>
</dbReference>
<evidence type="ECO:0000259" key="1">
    <source>
        <dbReference type="PROSITE" id="PS50943"/>
    </source>
</evidence>
<dbReference type="PANTHER" id="PTHR33516:SF2">
    <property type="entry name" value="LEXA REPRESSOR-RELATED"/>
    <property type="match status" value="1"/>
</dbReference>
<dbReference type="SUPFAM" id="SSF51306">
    <property type="entry name" value="LexA/Signal peptidase"/>
    <property type="match status" value="1"/>
</dbReference>
<dbReference type="GO" id="GO:0003677">
    <property type="term" value="F:DNA binding"/>
    <property type="evidence" value="ECO:0007669"/>
    <property type="project" value="InterPro"/>
</dbReference>
<dbReference type="InterPro" id="IPR036286">
    <property type="entry name" value="LexA/Signal_pep-like_sf"/>
</dbReference>
<dbReference type="InterPro" id="IPR001387">
    <property type="entry name" value="Cro/C1-type_HTH"/>
</dbReference>
<dbReference type="Pfam" id="PF01381">
    <property type="entry name" value="HTH_3"/>
    <property type="match status" value="1"/>
</dbReference>
<dbReference type="Gene3D" id="2.10.109.10">
    <property type="entry name" value="Umud Fragment, subunit A"/>
    <property type="match status" value="1"/>
</dbReference>
<dbReference type="InterPro" id="IPR010982">
    <property type="entry name" value="Lambda_DNA-bd_dom_sf"/>
</dbReference>
<sequence>MPSNQYKIVPMVHDEKLREDFSVRLAQACSDAGIEEHGRGVILAKRLGVTPKAVSKWLNSESMPRQGKMKELAKVLNVSASWLQYGEPDNGVENVTHLDIQPSHKGDFPVLGKVSAGKFKEAVQHFDLEYLSTTVKCHPDSYWLIVDGHSMTAPQGSGVSFLEGMLILVDPEREYCNGNFVVAYCENKHMATFKKISIEPEGTFLVPLNPDPTYKRINIAEEFCEIAGVVVDARWKLF</sequence>
<dbReference type="InterPro" id="IPR015927">
    <property type="entry name" value="Peptidase_S24_S26A/B/C"/>
</dbReference>
<dbReference type="SUPFAM" id="SSF47413">
    <property type="entry name" value="lambda repressor-like DNA-binding domains"/>
    <property type="match status" value="1"/>
</dbReference>
<dbReference type="PANTHER" id="PTHR33516">
    <property type="entry name" value="LEXA REPRESSOR"/>
    <property type="match status" value="1"/>
</dbReference>
<dbReference type="PROSITE" id="PS50943">
    <property type="entry name" value="HTH_CROC1"/>
    <property type="match status" value="1"/>
</dbReference>
<dbReference type="Proteomes" id="UP001156560">
    <property type="component" value="Chromosome 1"/>
</dbReference>
<dbReference type="CDD" id="cd00093">
    <property type="entry name" value="HTH_XRE"/>
    <property type="match status" value="1"/>
</dbReference>
<dbReference type="CDD" id="cd06529">
    <property type="entry name" value="S24_LexA-like"/>
    <property type="match status" value="1"/>
</dbReference>
<dbReference type="SMART" id="SM00530">
    <property type="entry name" value="HTH_XRE"/>
    <property type="match status" value="1"/>
</dbReference>
<evidence type="ECO:0000313" key="2">
    <source>
        <dbReference type="EMBL" id="WAT91482.1"/>
    </source>
</evidence>
<reference evidence="2" key="1">
    <citation type="submission" date="2022-12" db="EMBL/GenBank/DDBJ databases">
        <title>Vibrio parahaemolyticus become highly virulent by producing novel Tc toxins.</title>
        <authorList>
            <person name="Yang F."/>
            <person name="You Y."/>
            <person name="Lai Q."/>
            <person name="Xu L."/>
            <person name="Li F."/>
        </authorList>
    </citation>
    <scope>NUCLEOTIDE SEQUENCE</scope>
    <source>
        <strain evidence="2">Vp-HL-202005</strain>
    </source>
</reference>
<protein>
    <submittedName>
        <fullName evidence="2">Helix-turn-helix domain-containing protein</fullName>
    </submittedName>
</protein>
<gene>
    <name evidence="2" type="ORF">O1Q84_06585</name>
</gene>
<feature type="domain" description="HTH cro/C1-type" evidence="1">
    <location>
        <begin position="43"/>
        <end position="83"/>
    </location>
</feature>
<dbReference type="Gene3D" id="1.10.260.40">
    <property type="entry name" value="lambda repressor-like DNA-binding domains"/>
    <property type="match status" value="1"/>
</dbReference>
<dbReference type="EMBL" id="CP114194">
    <property type="protein sequence ID" value="WAT91482.1"/>
    <property type="molecule type" value="Genomic_DNA"/>
</dbReference>
<dbReference type="AlphaFoldDB" id="A0AA47JIU2"/>
<accession>A0AA47JIU2</accession>
<dbReference type="Pfam" id="PF00717">
    <property type="entry name" value="Peptidase_S24"/>
    <property type="match status" value="1"/>
</dbReference>
<evidence type="ECO:0000313" key="3">
    <source>
        <dbReference type="Proteomes" id="UP001156560"/>
    </source>
</evidence>
<dbReference type="RefSeq" id="WP_049874960.1">
    <property type="nucleotide sequence ID" value="NZ_CP011884.1"/>
</dbReference>
<proteinExistence type="predicted"/>
<name>A0AA47JIU2_VIBPH</name>